<dbReference type="GO" id="GO:0009294">
    <property type="term" value="P:DNA-mediated transformation"/>
    <property type="evidence" value="ECO:0007669"/>
    <property type="project" value="InterPro"/>
</dbReference>
<dbReference type="SUPFAM" id="SSF102405">
    <property type="entry name" value="MCP/YpsA-like"/>
    <property type="match status" value="1"/>
</dbReference>
<dbReference type="Proteomes" id="UP000199412">
    <property type="component" value="Unassembled WGS sequence"/>
</dbReference>
<evidence type="ECO:0000313" key="4">
    <source>
        <dbReference type="EMBL" id="SDD65643.1"/>
    </source>
</evidence>
<dbReference type="InterPro" id="IPR003488">
    <property type="entry name" value="DprA"/>
</dbReference>
<dbReference type="Gene3D" id="3.40.50.450">
    <property type="match status" value="1"/>
</dbReference>
<dbReference type="InterPro" id="IPR036388">
    <property type="entry name" value="WH-like_DNA-bd_sf"/>
</dbReference>
<proteinExistence type="inferred from homology"/>
<dbReference type="Pfam" id="PF21102">
    <property type="entry name" value="DprA_N"/>
    <property type="match status" value="1"/>
</dbReference>
<dbReference type="NCBIfam" id="TIGR00732">
    <property type="entry name" value="dprA"/>
    <property type="match status" value="1"/>
</dbReference>
<evidence type="ECO:0000313" key="5">
    <source>
        <dbReference type="Proteomes" id="UP000199412"/>
    </source>
</evidence>
<dbReference type="InterPro" id="IPR041614">
    <property type="entry name" value="DprA_WH"/>
</dbReference>
<dbReference type="InterPro" id="IPR057666">
    <property type="entry name" value="DrpA_SLOG"/>
</dbReference>
<evidence type="ECO:0000259" key="3">
    <source>
        <dbReference type="Pfam" id="PF17782"/>
    </source>
</evidence>
<dbReference type="AlphaFoldDB" id="A0A1G6WIW2"/>
<gene>
    <name evidence="4" type="ORF">SAMN05421720_101168</name>
</gene>
<sequence length="395" mass="41318">MNPIAVWLFLGHHARMLTLAATPAMSLSDSDLRDWLRLIRSENVGPITFHRLLRQYGTAAAALESLPALARRGGRGKPLRVCSKSAAERELEAAGKAGVTVLAHGTPGYPRTLAPLEDSPPLLFARGHVALLERPGVAIVGARNASLNGRKLAHRLAQDLARADLLVVSGMARGIDTAAHRGALGGATAAVLAGGVDVVYPPENQELYDALTQQGLVVSEMPLGEAPQARHFPRRNRIISGMALGVVVVEAAGRSGSLITARLAGEQGREVFAVPGSPLDARAAGPNGLLRDGATLTETADDVLRGLADLLRAPLAEPDAAEFRARPASPPPDAEVDAAREIIVEALGPVPVTVDELIRGCQLSVSVVATVLLELELAGRLDRLPGGRVALLTTP</sequence>
<protein>
    <submittedName>
        <fullName evidence="4">DNA processing protein</fullName>
    </submittedName>
</protein>
<evidence type="ECO:0000259" key="2">
    <source>
        <dbReference type="Pfam" id="PF02481"/>
    </source>
</evidence>
<name>A0A1G6WIW2_9PROT</name>
<feature type="domain" description="Smf/DprA SLOG" evidence="2">
    <location>
        <begin position="101"/>
        <end position="305"/>
    </location>
</feature>
<dbReference type="PANTHER" id="PTHR43022:SF1">
    <property type="entry name" value="PROTEIN SMF"/>
    <property type="match status" value="1"/>
</dbReference>
<dbReference type="STRING" id="69960.SAMN05421720_101168"/>
<feature type="domain" description="DprA winged helix" evidence="3">
    <location>
        <begin position="327"/>
        <end position="387"/>
    </location>
</feature>
<dbReference type="Pfam" id="PF02481">
    <property type="entry name" value="DNA_processg_A"/>
    <property type="match status" value="1"/>
</dbReference>
<dbReference type="Gene3D" id="1.10.10.10">
    <property type="entry name" value="Winged helix-like DNA-binding domain superfamily/Winged helix DNA-binding domain"/>
    <property type="match status" value="1"/>
</dbReference>
<accession>A0A1G6WIW2</accession>
<dbReference type="EMBL" id="FNAP01000001">
    <property type="protein sequence ID" value="SDD65643.1"/>
    <property type="molecule type" value="Genomic_DNA"/>
</dbReference>
<dbReference type="PANTHER" id="PTHR43022">
    <property type="entry name" value="PROTEIN SMF"/>
    <property type="match status" value="1"/>
</dbReference>
<comment type="similarity">
    <text evidence="1">Belongs to the DprA/Smf family.</text>
</comment>
<organism evidence="4 5">
    <name type="scientific">Rhodospira trueperi</name>
    <dbReference type="NCBI Taxonomy" id="69960"/>
    <lineage>
        <taxon>Bacteria</taxon>
        <taxon>Pseudomonadati</taxon>
        <taxon>Pseudomonadota</taxon>
        <taxon>Alphaproteobacteria</taxon>
        <taxon>Rhodospirillales</taxon>
        <taxon>Rhodospirillaceae</taxon>
        <taxon>Rhodospira</taxon>
    </lineage>
</organism>
<evidence type="ECO:0000256" key="1">
    <source>
        <dbReference type="ARBA" id="ARBA00006525"/>
    </source>
</evidence>
<keyword evidence="5" id="KW-1185">Reference proteome</keyword>
<reference evidence="4 5" key="1">
    <citation type="submission" date="2016-10" db="EMBL/GenBank/DDBJ databases">
        <authorList>
            <person name="de Groot N.N."/>
        </authorList>
    </citation>
    <scope>NUCLEOTIDE SEQUENCE [LARGE SCALE GENOMIC DNA]</scope>
    <source>
        <strain evidence="4 5">ATCC 700224</strain>
    </source>
</reference>
<dbReference type="Pfam" id="PF17782">
    <property type="entry name" value="WHD_DprA"/>
    <property type="match status" value="1"/>
</dbReference>